<dbReference type="InterPro" id="IPR050270">
    <property type="entry name" value="DegV_domain_contain"/>
</dbReference>
<evidence type="ECO:0000259" key="1">
    <source>
        <dbReference type="PROSITE" id="PS51480"/>
    </source>
</evidence>
<dbReference type="Proteomes" id="UP000237865">
    <property type="component" value="Unassembled WGS sequence"/>
</dbReference>
<protein>
    <submittedName>
        <fullName evidence="2">Dihydroxyacetone/glyceraldehyde kinase</fullName>
    </submittedName>
</protein>
<evidence type="ECO:0000313" key="2">
    <source>
        <dbReference type="EMBL" id="PPE04306.1"/>
    </source>
</evidence>
<dbReference type="PANTHER" id="PTHR33434:SF4">
    <property type="entry name" value="PHOSPHATASE PROTEIN"/>
    <property type="match status" value="1"/>
</dbReference>
<dbReference type="STRING" id="1399797.GCA_000518285_02058"/>
<dbReference type="PANTHER" id="PTHR33434">
    <property type="entry name" value="DEGV DOMAIN-CONTAINING PROTEIN DR_1986-RELATED"/>
    <property type="match status" value="1"/>
</dbReference>
<dbReference type="InterPro" id="IPR004007">
    <property type="entry name" value="DhaL_dom"/>
</dbReference>
<dbReference type="NCBIfam" id="TIGR03599">
    <property type="entry name" value="YloV"/>
    <property type="match status" value="1"/>
</dbReference>
<dbReference type="Pfam" id="PF21645">
    <property type="entry name" value="FakA-like_M"/>
    <property type="match status" value="1"/>
</dbReference>
<dbReference type="GO" id="GO:0006071">
    <property type="term" value="P:glycerol metabolic process"/>
    <property type="evidence" value="ECO:0007669"/>
    <property type="project" value="InterPro"/>
</dbReference>
<dbReference type="InterPro" id="IPR048394">
    <property type="entry name" value="FakA-like_M"/>
</dbReference>
<proteinExistence type="predicted"/>
<dbReference type="Pfam" id="PF02734">
    <property type="entry name" value="Dak2"/>
    <property type="match status" value="1"/>
</dbReference>
<dbReference type="AlphaFoldDB" id="A0A2S5RAE6"/>
<dbReference type="SMART" id="SM01120">
    <property type="entry name" value="Dak2"/>
    <property type="match status" value="1"/>
</dbReference>
<dbReference type="PROSITE" id="PS51480">
    <property type="entry name" value="DHAL"/>
    <property type="match status" value="1"/>
</dbReference>
<dbReference type="EMBL" id="PHNE01000005">
    <property type="protein sequence ID" value="PPE04306.1"/>
    <property type="molecule type" value="Genomic_DNA"/>
</dbReference>
<dbReference type="SMART" id="SM01121">
    <property type="entry name" value="Dak1_2"/>
    <property type="match status" value="1"/>
</dbReference>
<feature type="domain" description="DhaL" evidence="1">
    <location>
        <begin position="5"/>
        <end position="196"/>
    </location>
</feature>
<dbReference type="Pfam" id="PF13684">
    <property type="entry name" value="FakA-like_C"/>
    <property type="match status" value="1"/>
</dbReference>
<keyword evidence="2" id="KW-0418">Kinase</keyword>
<dbReference type="SUPFAM" id="SSF101473">
    <property type="entry name" value="DhaL-like"/>
    <property type="match status" value="1"/>
</dbReference>
<dbReference type="InterPro" id="IPR019986">
    <property type="entry name" value="YloV-like"/>
</dbReference>
<dbReference type="GO" id="GO:0004371">
    <property type="term" value="F:glycerone kinase activity"/>
    <property type="evidence" value="ECO:0007669"/>
    <property type="project" value="InterPro"/>
</dbReference>
<keyword evidence="3" id="KW-1185">Reference proteome</keyword>
<sequence length="548" mass="60638">MNNMNKIMDMLISGVNNLYNNYPHIDKLNVFPVPDGDTGTNMNLTATNGYNDIKDLKFNSIGELMNSFARGLIMGARGNSGVIFSQIMKGFAQGLVESTALTVADWKKAFTLGTEIAYKAVMKPVEGTILTVIRETAEAVNLLDDTMDEKAFWNEAIQAANISLENTPNLLQALKDVGVVDSGGYGLVKFLEGMNSVVNHGEIIAHLEKLETNEGDNLEMEIEGEFGYCTEAIVMLNSEWIDKIQVSTIRDQLTVYGNSSIVIVIDEDILKVHTHALTPGQIITFLQQYGDFRSLKVENMNLQAERQVKDAKTPEWKESSTITNERNLKNDMATIAVVSSQELKEYFENELGVDLAINGGSKMNPSTNEFLKAIEDVDAKNVFIMPNNSNVLLTAKQAEKVEEKSKIYVIPTKTIQQGMVSALNFDPSASSFKNNAALTKAIKNVTSFSITKAAKDSLVDGIKIKKNQQMAIVDGKIVSTATSLKIIFEKTLTKYITNKTEIITVFVGQETDAKNISDLRKFLDENFDVEYEIVDGGQKIYSFLISIE</sequence>
<comment type="caution">
    <text evidence="2">The sequence shown here is derived from an EMBL/GenBank/DDBJ whole genome shotgun (WGS) entry which is preliminary data.</text>
</comment>
<dbReference type="RefSeq" id="WP_028127063.1">
    <property type="nucleotide sequence ID" value="NZ_PHNE01000005.1"/>
</dbReference>
<dbReference type="InterPro" id="IPR033470">
    <property type="entry name" value="FakA-like_C"/>
</dbReference>
<dbReference type="InterPro" id="IPR036117">
    <property type="entry name" value="DhaL_dom_sf"/>
</dbReference>
<accession>A0A2S5RAE6</accession>
<gene>
    <name evidence="2" type="primary">yloV</name>
    <name evidence="2" type="ORF">ELUCI_v1c08270</name>
</gene>
<dbReference type="Gene3D" id="1.25.40.340">
    <property type="match status" value="1"/>
</dbReference>
<reference evidence="2 3" key="1">
    <citation type="submission" date="2017-11" db="EMBL/GenBank/DDBJ databases">
        <title>Genome sequence of Entomoplasma lucivorax PIPN-2 (ATCC 49196).</title>
        <authorList>
            <person name="Lo W.-S."/>
            <person name="Gasparich G.E."/>
            <person name="Kuo C.-H."/>
        </authorList>
    </citation>
    <scope>NUCLEOTIDE SEQUENCE [LARGE SCALE GENOMIC DNA]</scope>
    <source>
        <strain evidence="2 3">PIPN-2</strain>
    </source>
</reference>
<evidence type="ECO:0000313" key="3">
    <source>
        <dbReference type="Proteomes" id="UP000237865"/>
    </source>
</evidence>
<keyword evidence="2" id="KW-0808">Transferase</keyword>
<name>A0A2S5RAE6_9MOLU</name>
<organism evidence="2 3">
    <name type="scientific">Williamsoniiplasma lucivorax</name>
    <dbReference type="NCBI Taxonomy" id="209274"/>
    <lineage>
        <taxon>Bacteria</taxon>
        <taxon>Bacillati</taxon>
        <taxon>Mycoplasmatota</taxon>
        <taxon>Mollicutes</taxon>
        <taxon>Entomoplasmatales</taxon>
        <taxon>Williamsoniiplasma</taxon>
    </lineage>
</organism>